<sequence length="114" mass="12700">MKAIRNIIILVFLAVLIFIALPVGKDFYIQSSLSKQATSAISNQQELKKVAANESTYVYLTQHNNDRIYNSDSDTGKGDTYRYSAKYGDKNITLTGTLSNAGFKVKLDKVEITQ</sequence>
<protein>
    <submittedName>
        <fullName evidence="1">Uncharacterized protein</fullName>
    </submittedName>
</protein>
<dbReference type="PATRIC" id="fig|148814.15.peg.133"/>
<comment type="caution">
    <text evidence="1">The sequence shown here is derived from an EMBL/GenBank/DDBJ whole genome shotgun (WGS) entry which is preliminary data.</text>
</comment>
<dbReference type="EMBL" id="JXCY01000002">
    <property type="protein sequence ID" value="KOY77023.1"/>
    <property type="molecule type" value="Genomic_DNA"/>
</dbReference>
<dbReference type="AlphaFoldDB" id="A0A0M9DCU4"/>
<evidence type="ECO:0000313" key="2">
    <source>
        <dbReference type="Proteomes" id="UP000037778"/>
    </source>
</evidence>
<dbReference type="Proteomes" id="UP000037778">
    <property type="component" value="Unassembled WGS sequence"/>
</dbReference>
<name>A0A0M9DCU4_9LACO</name>
<keyword evidence="2" id="KW-1185">Reference proteome</keyword>
<reference evidence="1 2" key="1">
    <citation type="journal article" date="2015" name="Genome Biol. Evol.">
        <title>Functionally Structured Genomes in Lactobacillus kunkeei Colonizing the Honey Crop and Food Products of Honeybees and Stingless Bees.</title>
        <authorList>
            <person name="Tamarit D."/>
            <person name="Ellegaard K.M."/>
            <person name="Wikander J."/>
            <person name="Olofsson T."/>
            <person name="Vasquez A."/>
            <person name="Andersson S.G."/>
        </authorList>
    </citation>
    <scope>NUCLEOTIDE SEQUENCE [LARGE SCALE GENOMIC DNA]</scope>
    <source>
        <strain evidence="1 2">LAko</strain>
    </source>
</reference>
<dbReference type="RefSeq" id="WP_053791337.1">
    <property type="nucleotide sequence ID" value="NZ_JXCY01000002.1"/>
</dbReference>
<gene>
    <name evidence="1" type="ORF">RZ71_09230</name>
</gene>
<evidence type="ECO:0000313" key="1">
    <source>
        <dbReference type="EMBL" id="KOY77023.1"/>
    </source>
</evidence>
<accession>A0A0M9DCU4</accession>
<organism evidence="1 2">
    <name type="scientific">Apilactobacillus kunkeei</name>
    <dbReference type="NCBI Taxonomy" id="148814"/>
    <lineage>
        <taxon>Bacteria</taxon>
        <taxon>Bacillati</taxon>
        <taxon>Bacillota</taxon>
        <taxon>Bacilli</taxon>
        <taxon>Lactobacillales</taxon>
        <taxon>Lactobacillaceae</taxon>
        <taxon>Apilactobacillus</taxon>
    </lineage>
</organism>
<proteinExistence type="predicted"/>